<evidence type="ECO:0000313" key="9">
    <source>
        <dbReference type="WBParaSite" id="SSTP_0000005100.1"/>
    </source>
</evidence>
<comment type="cofactor">
    <cofactor evidence="4">
        <name>Zn(2+)</name>
        <dbReference type="ChEBI" id="CHEBI:29105"/>
    </cofactor>
    <text evidence="4">Binds 2 Zn(2+) ions.</text>
</comment>
<evidence type="ECO:0000256" key="5">
    <source>
        <dbReference type="RuleBase" id="RU003946"/>
    </source>
</evidence>
<evidence type="ECO:0000256" key="6">
    <source>
        <dbReference type="SAM" id="Phobius"/>
    </source>
</evidence>
<keyword evidence="4" id="KW-0479">Metal-binding</keyword>
<feature type="binding site" evidence="4">
    <location>
        <position position="69"/>
    </location>
    <ligand>
        <name>Zn(2+)</name>
        <dbReference type="ChEBI" id="CHEBI:29105"/>
        <label>2</label>
    </ligand>
</feature>
<feature type="transmembrane region" description="Helical" evidence="6">
    <location>
        <begin position="557"/>
        <end position="580"/>
    </location>
</feature>
<dbReference type="CDD" id="cd16012">
    <property type="entry name" value="ALP"/>
    <property type="match status" value="1"/>
</dbReference>
<evidence type="ECO:0000256" key="1">
    <source>
        <dbReference type="ARBA" id="ARBA00012647"/>
    </source>
</evidence>
<keyword evidence="7" id="KW-0732">Signal</keyword>
<feature type="binding site" evidence="4">
    <location>
        <position position="69"/>
    </location>
    <ligand>
        <name>Mg(2+)</name>
        <dbReference type="ChEBI" id="CHEBI:18420"/>
    </ligand>
</feature>
<dbReference type="PANTHER" id="PTHR11596:SF5">
    <property type="entry name" value="ALKALINE PHOSPHATASE"/>
    <property type="match status" value="1"/>
</dbReference>
<feature type="signal peptide" evidence="7">
    <location>
        <begin position="1"/>
        <end position="21"/>
    </location>
</feature>
<dbReference type="WBParaSite" id="TCONS_00013403.p1">
    <property type="protein sequence ID" value="TCONS_00013403.p1"/>
    <property type="gene ID" value="XLOC_009291"/>
</dbReference>
<dbReference type="Proteomes" id="UP000035681">
    <property type="component" value="Unplaced"/>
</dbReference>
<feature type="binding site" evidence="4">
    <location>
        <position position="188"/>
    </location>
    <ligand>
        <name>Mg(2+)</name>
        <dbReference type="ChEBI" id="CHEBI:18420"/>
    </ligand>
</feature>
<name>A0A0K0DS39_STRER</name>
<protein>
    <recommendedName>
        <fullName evidence="1">alkaline phosphatase</fullName>
        <ecNumber evidence="1">3.1.3.1</ecNumber>
    </recommendedName>
</protein>
<feature type="chain" id="PRO_5005326928" description="alkaline phosphatase" evidence="7">
    <location>
        <begin position="22"/>
        <end position="593"/>
    </location>
</feature>
<comment type="similarity">
    <text evidence="5">Belongs to the alkaline phosphatase family.</text>
</comment>
<feature type="binding site" evidence="4">
    <location>
        <position position="186"/>
    </location>
    <ligand>
        <name>Mg(2+)</name>
        <dbReference type="ChEBI" id="CHEBI:18420"/>
    </ligand>
</feature>
<dbReference type="PANTHER" id="PTHR11596">
    <property type="entry name" value="ALKALINE PHOSPHATASE"/>
    <property type="match status" value="1"/>
</dbReference>
<keyword evidence="2" id="KW-0597">Phosphoprotein</keyword>
<dbReference type="InterPro" id="IPR001952">
    <property type="entry name" value="Alkaline_phosphatase"/>
</dbReference>
<evidence type="ECO:0000256" key="3">
    <source>
        <dbReference type="PIRSR" id="PIRSR601952-1"/>
    </source>
</evidence>
<dbReference type="Gene3D" id="3.40.720.10">
    <property type="entry name" value="Alkaline Phosphatase, subunit A"/>
    <property type="match status" value="1"/>
</dbReference>
<dbReference type="GO" id="GO:0004035">
    <property type="term" value="F:alkaline phosphatase activity"/>
    <property type="evidence" value="ECO:0007669"/>
    <property type="project" value="UniProtKB-EC"/>
</dbReference>
<keyword evidence="8" id="KW-1185">Reference proteome</keyword>
<evidence type="ECO:0000256" key="7">
    <source>
        <dbReference type="SAM" id="SignalP"/>
    </source>
</evidence>
<evidence type="ECO:0000313" key="8">
    <source>
        <dbReference type="Proteomes" id="UP000035681"/>
    </source>
</evidence>
<feature type="binding site" evidence="4">
    <location>
        <position position="491"/>
    </location>
    <ligand>
        <name>Zn(2+)</name>
        <dbReference type="ChEBI" id="CHEBI:29105"/>
        <label>2</label>
    </ligand>
</feature>
<feature type="binding site" evidence="4">
    <location>
        <position position="351"/>
    </location>
    <ligand>
        <name>Zn(2+)</name>
        <dbReference type="ChEBI" id="CHEBI:29105"/>
        <label>2</label>
    </ligand>
</feature>
<evidence type="ECO:0000256" key="4">
    <source>
        <dbReference type="PIRSR" id="PIRSR601952-2"/>
    </source>
</evidence>
<organism evidence="9">
    <name type="scientific">Strongyloides stercoralis</name>
    <name type="common">Threadworm</name>
    <dbReference type="NCBI Taxonomy" id="6248"/>
    <lineage>
        <taxon>Eukaryota</taxon>
        <taxon>Metazoa</taxon>
        <taxon>Ecdysozoa</taxon>
        <taxon>Nematoda</taxon>
        <taxon>Chromadorea</taxon>
        <taxon>Rhabditida</taxon>
        <taxon>Tylenchina</taxon>
        <taxon>Panagrolaimomorpha</taxon>
        <taxon>Strongyloidoidea</taxon>
        <taxon>Strongyloididae</taxon>
        <taxon>Strongyloides</taxon>
    </lineage>
</organism>
<evidence type="ECO:0000256" key="2">
    <source>
        <dbReference type="ARBA" id="ARBA00022553"/>
    </source>
</evidence>
<comment type="cofactor">
    <cofactor evidence="4">
        <name>Mg(2+)</name>
        <dbReference type="ChEBI" id="CHEBI:18420"/>
    </cofactor>
    <text evidence="4">Binds 1 Mg(2+) ion.</text>
</comment>
<dbReference type="SUPFAM" id="SSF53649">
    <property type="entry name" value="Alkaline phosphatase-like"/>
    <property type="match status" value="1"/>
</dbReference>
<sequence length="593" mass="67128">MLFLHFFSSILFFIFIHNSYSQLKEEYNHSFWKALSREFLENKINYLKSIGVSIEKNKKPKNVILFIGDGMGTTITTVSRIFKNQNISLNNEKPIFDQTPFSFEKFQTSGVVRTHSLDLHVGTSTAGASAMTTGQKCKSGLVNIKATADLKTCKIKDDEKQINSLVYEALKNKIKVGLVTTTRISHGTPASLYAFSKSRFYESDQHFKTNDDRINCDDITKQILNYPANQFTVLLGGGRSYFLPKNEKDPIYRNISGTRLDGKNIINEWKKLSKNHKVLLTKNDLLNQDHSSKSNILGIFSPSHLKYYELKNELDKETQPTLEEMTESAIKLLSKNNHNGYFLLIEGGLIDVAAHENKGYIAFSETRELDKAVVKAQKLTKEIALKTNPFNEEDTLIIVTADHSHPLNLNGFPSRNDSILGANMATFAKVASPTDNKTLPNLMFTSGKGFHTMFSKDLNMKGYVRNNLTSEYLKDPNVLTPSCILSDYGSHGGEDVNSFVTGPLSYIFSGNYDNTQIAYNIKYALCINEENELNICDEVYQKNSEILEGTLETYRTLLVYSLCICLILILVLMFVSLNYYKIKKYYNGNNLEI</sequence>
<proteinExistence type="inferred from homology"/>
<dbReference type="PRINTS" id="PR00113">
    <property type="entry name" value="ALKPHPHTASE"/>
</dbReference>
<feature type="binding site" evidence="4">
    <location>
        <position position="402"/>
    </location>
    <ligand>
        <name>Zn(2+)</name>
        <dbReference type="ChEBI" id="CHEBI:29105"/>
        <label>2</label>
    </ligand>
</feature>
<feature type="binding site" evidence="4">
    <location>
        <position position="355"/>
    </location>
    <ligand>
        <name>Zn(2+)</name>
        <dbReference type="ChEBI" id="CHEBI:29105"/>
        <label>2</label>
    </ligand>
</feature>
<dbReference type="Pfam" id="PF00245">
    <property type="entry name" value="Alk_phosphatase"/>
    <property type="match status" value="1"/>
</dbReference>
<dbReference type="WBParaSite" id="SSTP_0000005100.1">
    <property type="protein sequence ID" value="SSTP_0000005100.1"/>
    <property type="gene ID" value="SSTP_0000005100"/>
</dbReference>
<keyword evidence="4" id="KW-0460">Magnesium</keyword>
<dbReference type="SMART" id="SM00098">
    <property type="entry name" value="alkPPc"/>
    <property type="match status" value="1"/>
</dbReference>
<dbReference type="GO" id="GO:0046872">
    <property type="term" value="F:metal ion binding"/>
    <property type="evidence" value="ECO:0007669"/>
    <property type="project" value="UniProtKB-KW"/>
</dbReference>
<accession>A0A0K0DS39</accession>
<keyword evidence="6" id="KW-0812">Transmembrane</keyword>
<dbReference type="STRING" id="6248.A0A0K0DS39"/>
<keyword evidence="6" id="KW-0472">Membrane</keyword>
<dbReference type="InterPro" id="IPR017850">
    <property type="entry name" value="Alkaline_phosphatase_core_sf"/>
</dbReference>
<keyword evidence="6" id="KW-1133">Transmembrane helix</keyword>
<dbReference type="EC" id="3.1.3.1" evidence="1"/>
<keyword evidence="4" id="KW-0862">Zinc</keyword>
<feature type="binding site" evidence="4">
    <location>
        <position position="346"/>
    </location>
    <ligand>
        <name>Mg(2+)</name>
        <dbReference type="ChEBI" id="CHEBI:18420"/>
    </ligand>
</feature>
<reference evidence="9" key="1">
    <citation type="submission" date="2015-08" db="UniProtKB">
        <authorList>
            <consortium name="WormBaseParasite"/>
        </authorList>
    </citation>
    <scope>IDENTIFICATION</scope>
</reference>
<feature type="binding site" evidence="4">
    <location>
        <position position="403"/>
    </location>
    <ligand>
        <name>Zn(2+)</name>
        <dbReference type="ChEBI" id="CHEBI:29105"/>
        <label>2</label>
    </ligand>
</feature>
<feature type="active site" description="Phosphoserine intermediate" evidence="3">
    <location>
        <position position="124"/>
    </location>
</feature>
<dbReference type="AlphaFoldDB" id="A0A0K0DS39"/>